<dbReference type="Proteomes" id="UP001596143">
    <property type="component" value="Unassembled WGS sequence"/>
</dbReference>
<dbReference type="Gene3D" id="3.40.50.10170">
    <property type="match status" value="1"/>
</dbReference>
<dbReference type="SUPFAM" id="SSF82549">
    <property type="entry name" value="DAK1/DegV-like"/>
    <property type="match status" value="1"/>
</dbReference>
<dbReference type="PANTHER" id="PTHR33434:SF2">
    <property type="entry name" value="FATTY ACID-BINDING PROTEIN TM_1468"/>
    <property type="match status" value="1"/>
</dbReference>
<name>A0ABW0U6P8_9BACI</name>
<gene>
    <name evidence="2" type="ORF">ACFPTR_06020</name>
</gene>
<comment type="caution">
    <text evidence="2">The sequence shown here is derived from an EMBL/GenBank/DDBJ whole genome shotgun (WGS) entry which is preliminary data.</text>
</comment>
<keyword evidence="1" id="KW-0446">Lipid-binding</keyword>
<dbReference type="InterPro" id="IPR003797">
    <property type="entry name" value="DegV"/>
</dbReference>
<dbReference type="InterPro" id="IPR043168">
    <property type="entry name" value="DegV_C"/>
</dbReference>
<dbReference type="Pfam" id="PF02645">
    <property type="entry name" value="DegV"/>
    <property type="match status" value="1"/>
</dbReference>
<organism evidence="2 3">
    <name type="scientific">Aliibacillus thermotolerans</name>
    <dbReference type="NCBI Taxonomy" id="1834418"/>
    <lineage>
        <taxon>Bacteria</taxon>
        <taxon>Bacillati</taxon>
        <taxon>Bacillota</taxon>
        <taxon>Bacilli</taxon>
        <taxon>Bacillales</taxon>
        <taxon>Bacillaceae</taxon>
        <taxon>Aliibacillus</taxon>
    </lineage>
</organism>
<evidence type="ECO:0000256" key="1">
    <source>
        <dbReference type="ARBA" id="ARBA00023121"/>
    </source>
</evidence>
<accession>A0ABW0U6P8</accession>
<dbReference type="NCBIfam" id="TIGR00762">
    <property type="entry name" value="DegV"/>
    <property type="match status" value="1"/>
</dbReference>
<keyword evidence="3" id="KW-1185">Reference proteome</keyword>
<proteinExistence type="predicted"/>
<dbReference type="EMBL" id="JBHSPF010000022">
    <property type="protein sequence ID" value="MFC5628454.1"/>
    <property type="molecule type" value="Genomic_DNA"/>
</dbReference>
<dbReference type="RefSeq" id="WP_270898331.1">
    <property type="nucleotide sequence ID" value="NZ_JBHSPF010000022.1"/>
</dbReference>
<sequence length="282" mass="31509">MSKIAIVTDSTAYIPDEVRKQHHIHIIPLQVIIQEKAYQEEVDLTTADFYRYMQSSEVLPTTSQPSVGAFMELFEQLSKNYEEIISIHLSSAISGTYQTAVTASQSVDDVVVHAVDSEISCAPQGYYSIEAAKMAASGNSASEILQRIEQLKQETRAYFVVDNLRHLERGGRLSGAQALVGSLLQIKPILHFEDKKIVPFEKVRTAKKALQRVLSMFEEDAKTKENIRATVIHANRREKAEAIKNELQAKYPHIDLDMSYFGPVIGTHLGEGSLGLSWCVLD</sequence>
<evidence type="ECO:0000313" key="2">
    <source>
        <dbReference type="EMBL" id="MFC5628454.1"/>
    </source>
</evidence>
<protein>
    <submittedName>
        <fullName evidence="2">DegV family protein</fullName>
    </submittedName>
</protein>
<dbReference type="PANTHER" id="PTHR33434">
    <property type="entry name" value="DEGV DOMAIN-CONTAINING PROTEIN DR_1986-RELATED"/>
    <property type="match status" value="1"/>
</dbReference>
<evidence type="ECO:0000313" key="3">
    <source>
        <dbReference type="Proteomes" id="UP001596143"/>
    </source>
</evidence>
<reference evidence="3" key="1">
    <citation type="journal article" date="2019" name="Int. J. Syst. Evol. Microbiol.">
        <title>The Global Catalogue of Microorganisms (GCM) 10K type strain sequencing project: providing services to taxonomists for standard genome sequencing and annotation.</title>
        <authorList>
            <consortium name="The Broad Institute Genomics Platform"/>
            <consortium name="The Broad Institute Genome Sequencing Center for Infectious Disease"/>
            <person name="Wu L."/>
            <person name="Ma J."/>
        </authorList>
    </citation>
    <scope>NUCLEOTIDE SEQUENCE [LARGE SCALE GENOMIC DNA]</scope>
    <source>
        <strain evidence="3">CGMCC 1.15790</strain>
    </source>
</reference>
<dbReference type="Gene3D" id="3.30.1180.10">
    <property type="match status" value="1"/>
</dbReference>
<dbReference type="InterPro" id="IPR050270">
    <property type="entry name" value="DegV_domain_contain"/>
</dbReference>
<dbReference type="PROSITE" id="PS51482">
    <property type="entry name" value="DEGV"/>
    <property type="match status" value="1"/>
</dbReference>